<evidence type="ECO:0008006" key="4">
    <source>
        <dbReference type="Google" id="ProtNLM"/>
    </source>
</evidence>
<accession>A0A7S3R1J7</accession>
<dbReference type="PROSITE" id="PS50005">
    <property type="entry name" value="TPR"/>
    <property type="match status" value="1"/>
</dbReference>
<dbReference type="PANTHER" id="PTHR44117">
    <property type="entry name" value="INTRAFLAGELLAR TRANSPORT PROTEIN 88 HOMOLOG"/>
    <property type="match status" value="1"/>
</dbReference>
<dbReference type="GO" id="GO:0036064">
    <property type="term" value="C:ciliary basal body"/>
    <property type="evidence" value="ECO:0007669"/>
    <property type="project" value="TreeGrafter"/>
</dbReference>
<dbReference type="Pfam" id="PF14559">
    <property type="entry name" value="TPR_19"/>
    <property type="match status" value="1"/>
</dbReference>
<sequence length="217" mass="23533">MPDCTDSVLIACGAVVPPQEAHRVYPVSMDVISWLGAFHVRNEVYEKAMPYFDLASKIQPQEVKWGLMVASCLRRVGAYPQALARYKAIDAEHPNNVECLKYLVHLCTELGRRDDAQAYMERLRKAEKAQAAEATVVANTMAARQQQSEFAANGQSGSGGMMNGAGAAGPAFIEDSYQMSAGLNVPVSQGKKVVAKVDGHNDDWGDEELGDDLLPMG</sequence>
<dbReference type="InterPro" id="IPR011990">
    <property type="entry name" value="TPR-like_helical_dom_sf"/>
</dbReference>
<dbReference type="Gene3D" id="1.25.40.10">
    <property type="entry name" value="Tetratricopeptide repeat domain"/>
    <property type="match status" value="1"/>
</dbReference>
<keyword evidence="1" id="KW-0802">TPR repeat</keyword>
<proteinExistence type="predicted"/>
<dbReference type="EMBL" id="HBIP01024917">
    <property type="protein sequence ID" value="CAE0499911.1"/>
    <property type="molecule type" value="Transcribed_RNA"/>
</dbReference>
<feature type="repeat" description="TPR" evidence="1">
    <location>
        <begin position="29"/>
        <end position="62"/>
    </location>
</feature>
<dbReference type="GO" id="GO:0019894">
    <property type="term" value="F:kinesin binding"/>
    <property type="evidence" value="ECO:0007669"/>
    <property type="project" value="TreeGrafter"/>
</dbReference>
<evidence type="ECO:0000256" key="2">
    <source>
        <dbReference type="SAM" id="MobiDB-lite"/>
    </source>
</evidence>
<dbReference type="GO" id="GO:0097730">
    <property type="term" value="C:non-motile cilium"/>
    <property type="evidence" value="ECO:0007669"/>
    <property type="project" value="TreeGrafter"/>
</dbReference>
<dbReference type="PANTHER" id="PTHR44117:SF1">
    <property type="entry name" value="INTRAFLAGELLAR TRANSPORT PROTEIN 88 HOMOLOG"/>
    <property type="match status" value="1"/>
</dbReference>
<dbReference type="GO" id="GO:0005814">
    <property type="term" value="C:centriole"/>
    <property type="evidence" value="ECO:0007669"/>
    <property type="project" value="TreeGrafter"/>
</dbReference>
<dbReference type="GO" id="GO:0042073">
    <property type="term" value="P:intraciliary transport"/>
    <property type="evidence" value="ECO:0007669"/>
    <property type="project" value="TreeGrafter"/>
</dbReference>
<dbReference type="SUPFAM" id="SSF48452">
    <property type="entry name" value="TPR-like"/>
    <property type="match status" value="1"/>
</dbReference>
<evidence type="ECO:0000313" key="3">
    <source>
        <dbReference type="EMBL" id="CAE0499911.1"/>
    </source>
</evidence>
<organism evidence="3">
    <name type="scientific">Dunaliella tertiolecta</name>
    <name type="common">Green alga</name>
    <dbReference type="NCBI Taxonomy" id="3047"/>
    <lineage>
        <taxon>Eukaryota</taxon>
        <taxon>Viridiplantae</taxon>
        <taxon>Chlorophyta</taxon>
        <taxon>core chlorophytes</taxon>
        <taxon>Chlorophyceae</taxon>
        <taxon>CS clade</taxon>
        <taxon>Chlamydomonadales</taxon>
        <taxon>Dunaliellaceae</taxon>
        <taxon>Dunaliella</taxon>
    </lineage>
</organism>
<dbReference type="GO" id="GO:0097546">
    <property type="term" value="C:ciliary base"/>
    <property type="evidence" value="ECO:0007669"/>
    <property type="project" value="TreeGrafter"/>
</dbReference>
<dbReference type="GO" id="GO:1905515">
    <property type="term" value="P:non-motile cilium assembly"/>
    <property type="evidence" value="ECO:0007669"/>
    <property type="project" value="TreeGrafter"/>
</dbReference>
<dbReference type="InterPro" id="IPR019734">
    <property type="entry name" value="TPR_rpt"/>
</dbReference>
<feature type="region of interest" description="Disordered" evidence="2">
    <location>
        <begin position="198"/>
        <end position="217"/>
    </location>
</feature>
<gene>
    <name evidence="3" type="ORF">DTER00134_LOCUS14984</name>
</gene>
<evidence type="ECO:0000256" key="1">
    <source>
        <dbReference type="PROSITE-ProRule" id="PRU00339"/>
    </source>
</evidence>
<name>A0A7S3R1J7_DUNTE</name>
<dbReference type="AlphaFoldDB" id="A0A7S3R1J7"/>
<protein>
    <recommendedName>
        <fullName evidence="4">Intraflagellar transport protein IFT88</fullName>
    </recommendedName>
</protein>
<reference evidence="3" key="1">
    <citation type="submission" date="2021-01" db="EMBL/GenBank/DDBJ databases">
        <authorList>
            <person name="Corre E."/>
            <person name="Pelletier E."/>
            <person name="Niang G."/>
            <person name="Scheremetjew M."/>
            <person name="Finn R."/>
            <person name="Kale V."/>
            <person name="Holt S."/>
            <person name="Cochrane G."/>
            <person name="Meng A."/>
            <person name="Brown T."/>
            <person name="Cohen L."/>
        </authorList>
    </citation>
    <scope>NUCLEOTIDE SEQUENCE</scope>
    <source>
        <strain evidence="3">CCMP1320</strain>
    </source>
</reference>